<keyword evidence="3 10" id="KW-0255">Endonuclease</keyword>
<feature type="binding site" evidence="10">
    <location>
        <position position="234"/>
    </location>
    <ligand>
        <name>Mn(2+)</name>
        <dbReference type="ChEBI" id="CHEBI:29035"/>
    </ligand>
</feature>
<evidence type="ECO:0000256" key="7">
    <source>
        <dbReference type="ARBA" id="ARBA00023125"/>
    </source>
</evidence>
<keyword evidence="5 10" id="KW-0460">Magnesium</keyword>
<evidence type="ECO:0000256" key="9">
    <source>
        <dbReference type="ARBA" id="ARBA00038592"/>
    </source>
</evidence>
<keyword evidence="1 10" id="KW-0540">Nuclease</keyword>
<evidence type="ECO:0000256" key="1">
    <source>
        <dbReference type="ARBA" id="ARBA00022722"/>
    </source>
</evidence>
<dbReference type="GO" id="GO:0004520">
    <property type="term" value="F:DNA endonuclease activity"/>
    <property type="evidence" value="ECO:0007669"/>
    <property type="project" value="InterPro"/>
</dbReference>
<comment type="similarity">
    <text evidence="10">Belongs to the CRISPR-associated endonuclease Cas1 family.</text>
</comment>
<keyword evidence="6 10" id="KW-0051">Antiviral defense</keyword>
<proteinExistence type="inferred from homology"/>
<dbReference type="EMBL" id="RHLK01000006">
    <property type="protein sequence ID" value="MVP00461.1"/>
    <property type="molecule type" value="Genomic_DNA"/>
</dbReference>
<dbReference type="EC" id="3.1.-.-" evidence="10"/>
<dbReference type="RefSeq" id="WP_157336139.1">
    <property type="nucleotide sequence ID" value="NZ_RHLK01000006.1"/>
</dbReference>
<comment type="subunit">
    <text evidence="9 10">Homodimer, forms a heterotetramer with a Cas2 homodimer.</text>
</comment>
<dbReference type="AlphaFoldDB" id="A0A7X3FIU7"/>
<keyword evidence="4 10" id="KW-0378">Hydrolase</keyword>
<evidence type="ECO:0000256" key="6">
    <source>
        <dbReference type="ARBA" id="ARBA00023118"/>
    </source>
</evidence>
<evidence type="ECO:0000256" key="4">
    <source>
        <dbReference type="ARBA" id="ARBA00022801"/>
    </source>
</evidence>
<dbReference type="InterPro" id="IPR019856">
    <property type="entry name" value="CRISPR-assoc_Cas1_DVULG"/>
</dbReference>
<dbReference type="GO" id="GO:0016787">
    <property type="term" value="F:hydrolase activity"/>
    <property type="evidence" value="ECO:0007669"/>
    <property type="project" value="UniProtKB-KW"/>
</dbReference>
<accession>A0A7X3FIU7</accession>
<keyword evidence="12" id="KW-1185">Reference proteome</keyword>
<dbReference type="Gene3D" id="1.20.120.920">
    <property type="entry name" value="CRISPR-associated endonuclease Cas1, C-terminal domain"/>
    <property type="match status" value="1"/>
</dbReference>
<keyword evidence="2 10" id="KW-0479">Metal-binding</keyword>
<keyword evidence="7 10" id="KW-0238">DNA-binding</keyword>
<evidence type="ECO:0000313" key="12">
    <source>
        <dbReference type="Proteomes" id="UP000490800"/>
    </source>
</evidence>
<dbReference type="InterPro" id="IPR002729">
    <property type="entry name" value="CRISPR-assoc_Cas1"/>
</dbReference>
<reference evidence="11 12" key="1">
    <citation type="journal article" date="2019" name="Microorganisms">
        <title>Paenibacillus lutrae sp. nov., A Chitinolytic Species Isolated from A River Otter in Castril Natural Park, Granada, Spain.</title>
        <authorList>
            <person name="Rodriguez M."/>
            <person name="Reina J.C."/>
            <person name="Bejar V."/>
            <person name="Llamas I."/>
        </authorList>
    </citation>
    <scope>NUCLEOTIDE SEQUENCE [LARGE SCALE GENOMIC DNA]</scope>
    <source>
        <strain evidence="11 12">N10</strain>
    </source>
</reference>
<evidence type="ECO:0000256" key="5">
    <source>
        <dbReference type="ARBA" id="ARBA00022842"/>
    </source>
</evidence>
<dbReference type="CDD" id="cd09721">
    <property type="entry name" value="Cas1_I-C"/>
    <property type="match status" value="1"/>
</dbReference>
<dbReference type="InterPro" id="IPR042206">
    <property type="entry name" value="CRISPR-assoc_Cas1_C"/>
</dbReference>
<dbReference type="NCBIfam" id="TIGR03640">
    <property type="entry name" value="cas1_DVULG"/>
    <property type="match status" value="1"/>
</dbReference>
<feature type="binding site" evidence="10">
    <location>
        <position position="166"/>
    </location>
    <ligand>
        <name>Mn(2+)</name>
        <dbReference type="ChEBI" id="CHEBI:29035"/>
    </ligand>
</feature>
<protein>
    <recommendedName>
        <fullName evidence="10">CRISPR-associated endonuclease Cas1</fullName>
        <ecNumber evidence="10">3.1.-.-</ecNumber>
    </recommendedName>
</protein>
<evidence type="ECO:0000313" key="11">
    <source>
        <dbReference type="EMBL" id="MVP00461.1"/>
    </source>
</evidence>
<dbReference type="PANTHER" id="PTHR34353:SF2">
    <property type="entry name" value="CRISPR-ASSOCIATED ENDONUCLEASE CAS1 1"/>
    <property type="match status" value="1"/>
</dbReference>
<comment type="function">
    <text evidence="10">CRISPR (clustered regularly interspaced short palindromic repeat), is an adaptive immune system that provides protection against mobile genetic elements (viruses, transposable elements and conjugative plasmids). CRISPR clusters contain spacers, sequences complementary to antecedent mobile elements, and target invading nucleic acids. CRISPR clusters are transcribed and processed into CRISPR RNA (crRNA). Acts as a dsDNA endonuclease. Involved in the integration of spacer DNA into the CRISPR cassette.</text>
</comment>
<keyword evidence="8 10" id="KW-0464">Manganese</keyword>
<dbReference type="Proteomes" id="UP000490800">
    <property type="component" value="Unassembled WGS sequence"/>
</dbReference>
<dbReference type="PANTHER" id="PTHR34353">
    <property type="entry name" value="CRISPR-ASSOCIATED ENDONUCLEASE CAS1 1"/>
    <property type="match status" value="1"/>
</dbReference>
<dbReference type="GO" id="GO:0003677">
    <property type="term" value="F:DNA binding"/>
    <property type="evidence" value="ECO:0007669"/>
    <property type="project" value="UniProtKB-KW"/>
</dbReference>
<dbReference type="GO" id="GO:0043571">
    <property type="term" value="P:maintenance of CRISPR repeat elements"/>
    <property type="evidence" value="ECO:0007669"/>
    <property type="project" value="UniProtKB-UniRule"/>
</dbReference>
<comment type="caution">
    <text evidence="11">The sequence shown here is derived from an EMBL/GenBank/DDBJ whole genome shotgun (WGS) entry which is preliminary data.</text>
</comment>
<dbReference type="HAMAP" id="MF_01470">
    <property type="entry name" value="Cas1"/>
    <property type="match status" value="1"/>
</dbReference>
<evidence type="ECO:0000256" key="10">
    <source>
        <dbReference type="HAMAP-Rule" id="MF_01470"/>
    </source>
</evidence>
<comment type="cofactor">
    <cofactor evidence="10">
        <name>Mg(2+)</name>
        <dbReference type="ChEBI" id="CHEBI:18420"/>
    </cofactor>
    <cofactor evidence="10">
        <name>Mn(2+)</name>
        <dbReference type="ChEBI" id="CHEBI:29035"/>
    </cofactor>
</comment>
<feature type="binding site" evidence="10">
    <location>
        <position position="249"/>
    </location>
    <ligand>
        <name>Mn(2+)</name>
        <dbReference type="ChEBI" id="CHEBI:29035"/>
    </ligand>
</feature>
<dbReference type="Pfam" id="PF01867">
    <property type="entry name" value="Cas_Cas1"/>
    <property type="match status" value="1"/>
</dbReference>
<evidence type="ECO:0000256" key="3">
    <source>
        <dbReference type="ARBA" id="ARBA00022759"/>
    </source>
</evidence>
<dbReference type="InterPro" id="IPR042211">
    <property type="entry name" value="CRISPR-assoc_Cas1_N"/>
</dbReference>
<dbReference type="NCBIfam" id="TIGR00287">
    <property type="entry name" value="cas1"/>
    <property type="match status" value="1"/>
</dbReference>
<dbReference type="GO" id="GO:0046872">
    <property type="term" value="F:metal ion binding"/>
    <property type="evidence" value="ECO:0007669"/>
    <property type="project" value="UniProtKB-UniRule"/>
</dbReference>
<sequence length="343" mass="39108">MKKLMNTLFITQPDVYLSLDGDNIVLLKEQERLGRLPLHNLASVVAFGYTGASPALMGYCAERNISIVFLTMNGRFLARVIGASKGNVVLRKKQSLVSENELLSARIARNFITGKIYNHKWILERMTRDYPLRIDVAEFKAASQLLSTIMLSIRECEDLERIRGLEGQAALIYNQQFDSMILQQKEDFYYRTRSRRPPLDPVNAMLSLAYTLLANDTASALEGVGLDAYIGFLHRDRPGRVSLALDLMEELRGVYADKFVLSLINKKVINGEDFVSKENSAVIMTDEGRKKFLTAWQSKKQEKITHPYLGEKISWGLVPHVQALLLARYLRNDLDEYPPFLWK</sequence>
<evidence type="ECO:0000256" key="2">
    <source>
        <dbReference type="ARBA" id="ARBA00022723"/>
    </source>
</evidence>
<gene>
    <name evidence="11" type="primary">cas1c</name>
    <name evidence="10" type="synonym">cas1</name>
    <name evidence="11" type="ORF">EDM21_13150</name>
</gene>
<dbReference type="Gene3D" id="3.100.10.20">
    <property type="entry name" value="CRISPR-associated endonuclease Cas1, N-terminal domain"/>
    <property type="match status" value="1"/>
</dbReference>
<dbReference type="InterPro" id="IPR050646">
    <property type="entry name" value="Cas1"/>
</dbReference>
<dbReference type="OrthoDB" id="9803119at2"/>
<evidence type="ECO:0000256" key="8">
    <source>
        <dbReference type="ARBA" id="ARBA00023211"/>
    </source>
</evidence>
<name>A0A7X3FIU7_9BACL</name>
<organism evidence="11 12">
    <name type="scientific">Paenibacillus lutrae</name>
    <dbReference type="NCBI Taxonomy" id="2078573"/>
    <lineage>
        <taxon>Bacteria</taxon>
        <taxon>Bacillati</taxon>
        <taxon>Bacillota</taxon>
        <taxon>Bacilli</taxon>
        <taxon>Bacillales</taxon>
        <taxon>Paenibacillaceae</taxon>
        <taxon>Paenibacillus</taxon>
    </lineage>
</organism>
<dbReference type="GO" id="GO:0051607">
    <property type="term" value="P:defense response to virus"/>
    <property type="evidence" value="ECO:0007669"/>
    <property type="project" value="UniProtKB-UniRule"/>
</dbReference>